<keyword evidence="2" id="KW-0235">DNA replication</keyword>
<dbReference type="STRING" id="756982.G1X007"/>
<evidence type="ECO:0000256" key="1">
    <source>
        <dbReference type="ARBA" id="ARBA00004123"/>
    </source>
</evidence>
<organism evidence="8 9">
    <name type="scientific">Arthrobotrys oligospora (strain ATCC 24927 / CBS 115.81 / DSM 1491)</name>
    <name type="common">Nematode-trapping fungus</name>
    <name type="synonym">Didymozoophaga oligospora</name>
    <dbReference type="NCBI Taxonomy" id="756982"/>
    <lineage>
        <taxon>Eukaryota</taxon>
        <taxon>Fungi</taxon>
        <taxon>Dikarya</taxon>
        <taxon>Ascomycota</taxon>
        <taxon>Pezizomycotina</taxon>
        <taxon>Orbiliomycetes</taxon>
        <taxon>Orbiliales</taxon>
        <taxon>Orbiliaceae</taxon>
        <taxon>Orbilia</taxon>
        <taxon>Orbilia oligospora</taxon>
    </lineage>
</organism>
<dbReference type="RefSeq" id="XP_011117819.1">
    <property type="nucleotide sequence ID" value="XM_011119517.1"/>
</dbReference>
<dbReference type="GO" id="GO:0031507">
    <property type="term" value="P:heterochromatin formation"/>
    <property type="evidence" value="ECO:0007669"/>
    <property type="project" value="TreeGrafter"/>
</dbReference>
<reference evidence="8 9" key="1">
    <citation type="journal article" date="2011" name="PLoS Pathog.">
        <title>Genomic and proteomic analyses of the fungus Arthrobotrys oligospora provide insights into nematode-trap formation.</title>
        <authorList>
            <person name="Yang J."/>
            <person name="Wang L."/>
            <person name="Ji X."/>
            <person name="Feng Y."/>
            <person name="Li X."/>
            <person name="Zou C."/>
            <person name="Xu J."/>
            <person name="Ren Y."/>
            <person name="Mi Q."/>
            <person name="Wu J."/>
            <person name="Liu S."/>
            <person name="Liu Y."/>
            <person name="Huang X."/>
            <person name="Wang H."/>
            <person name="Niu X."/>
            <person name="Li J."/>
            <person name="Liang L."/>
            <person name="Luo Y."/>
            <person name="Ji K."/>
            <person name="Zhou W."/>
            <person name="Yu Z."/>
            <person name="Li G."/>
            <person name="Liu Y."/>
            <person name="Li L."/>
            <person name="Qiao M."/>
            <person name="Feng L."/>
            <person name="Zhang K.-Q."/>
        </authorList>
    </citation>
    <scope>NUCLEOTIDE SEQUENCE [LARGE SCALE GENOMIC DNA]</scope>
    <source>
        <strain evidence="9">ATCC 24927 / CBS 115.81 / DSM 1491</strain>
    </source>
</reference>
<sequence>MPPRKSDATKAAAAAAVSDPASTDDDKPKGRGRTNVDDNTLPKTIVTRLAKGNVPSNTQIQKDAVTALSRSATVFINYLASMANDITKMKDRKTIMPDHVIEAIDQIEFPGLRERLEGELRLRGIETEFNKIQENKRKKAKEKKQGDTTADPMSEDESARPLKRQRKSVANQKEDEDDGAVTEGNILEDGSQDEEEEEEEGGDEEEAEEEGEESGEGGESGDEEPQDGMEDIIEDIDLDEIGQEDDEALDYGSDSD</sequence>
<feature type="region of interest" description="Disordered" evidence="6">
    <location>
        <begin position="133"/>
        <end position="256"/>
    </location>
</feature>
<dbReference type="OMA" id="NTYRRKV"/>
<dbReference type="Gene3D" id="1.10.20.10">
    <property type="entry name" value="Histone, subunit A"/>
    <property type="match status" value="1"/>
</dbReference>
<accession>G1X007</accession>
<dbReference type="GO" id="GO:0046982">
    <property type="term" value="F:protein heterodimerization activity"/>
    <property type="evidence" value="ECO:0007669"/>
    <property type="project" value="InterPro"/>
</dbReference>
<dbReference type="EMBL" id="ADOT01000012">
    <property type="protein sequence ID" value="EGX53342.1"/>
    <property type="molecule type" value="Genomic_DNA"/>
</dbReference>
<dbReference type="InterPro" id="IPR009072">
    <property type="entry name" value="Histone-fold"/>
</dbReference>
<evidence type="ECO:0000256" key="5">
    <source>
        <dbReference type="ARBA" id="ARBA00042096"/>
    </source>
</evidence>
<feature type="compositionally biased region" description="Low complexity" evidence="6">
    <location>
        <begin position="9"/>
        <end position="21"/>
    </location>
</feature>
<dbReference type="CDD" id="cd22928">
    <property type="entry name" value="HFD_POLE3_DPB4"/>
    <property type="match status" value="1"/>
</dbReference>
<dbReference type="HOGENOM" id="CLU_043417_1_1_1"/>
<dbReference type="FunCoup" id="G1X007">
    <property type="interactions" value="181"/>
</dbReference>
<dbReference type="PANTHER" id="PTHR46172">
    <property type="entry name" value="DNA POLYMERASE EPSILON SUBUNIT 3"/>
    <property type="match status" value="1"/>
</dbReference>
<evidence type="ECO:0000313" key="8">
    <source>
        <dbReference type="EMBL" id="EGX53342.1"/>
    </source>
</evidence>
<evidence type="ECO:0000256" key="2">
    <source>
        <dbReference type="ARBA" id="ARBA00022705"/>
    </source>
</evidence>
<dbReference type="GeneID" id="22888718"/>
<dbReference type="OrthoDB" id="1707486at2759"/>
<evidence type="ECO:0000259" key="7">
    <source>
        <dbReference type="Pfam" id="PF00808"/>
    </source>
</evidence>
<dbReference type="InParanoid" id="G1X007"/>
<feature type="domain" description="Transcription factor CBF/NF-Y/archaeal histone" evidence="7">
    <location>
        <begin position="40"/>
        <end position="104"/>
    </location>
</feature>
<dbReference type="InterPro" id="IPR051377">
    <property type="entry name" value="DNA_Pol-Epsilon_Subunit"/>
</dbReference>
<evidence type="ECO:0000256" key="3">
    <source>
        <dbReference type="ARBA" id="ARBA00023242"/>
    </source>
</evidence>
<dbReference type="GO" id="GO:0008623">
    <property type="term" value="C:CHRAC"/>
    <property type="evidence" value="ECO:0007669"/>
    <property type="project" value="TreeGrafter"/>
</dbReference>
<keyword evidence="9" id="KW-1185">Reference proteome</keyword>
<dbReference type="InterPro" id="IPR003958">
    <property type="entry name" value="CBFA_NFYB_domain"/>
</dbReference>
<dbReference type="GO" id="GO:0031490">
    <property type="term" value="F:chromatin DNA binding"/>
    <property type="evidence" value="ECO:0007669"/>
    <property type="project" value="TreeGrafter"/>
</dbReference>
<evidence type="ECO:0000313" key="9">
    <source>
        <dbReference type="Proteomes" id="UP000008784"/>
    </source>
</evidence>
<name>G1X007_ARTOA</name>
<dbReference type="GO" id="GO:0006272">
    <property type="term" value="P:leading strand elongation"/>
    <property type="evidence" value="ECO:0007669"/>
    <property type="project" value="TreeGrafter"/>
</dbReference>
<gene>
    <name evidence="8" type="ORF">AOL_s00006g208</name>
</gene>
<proteinExistence type="predicted"/>
<dbReference type="AlphaFoldDB" id="G1X007"/>
<dbReference type="GO" id="GO:0006974">
    <property type="term" value="P:DNA damage response"/>
    <property type="evidence" value="ECO:0007669"/>
    <property type="project" value="TreeGrafter"/>
</dbReference>
<evidence type="ECO:0000256" key="4">
    <source>
        <dbReference type="ARBA" id="ARBA00039775"/>
    </source>
</evidence>
<evidence type="ECO:0000256" key="6">
    <source>
        <dbReference type="SAM" id="MobiDB-lite"/>
    </source>
</evidence>
<feature type="region of interest" description="Disordered" evidence="6">
    <location>
        <begin position="1"/>
        <end position="39"/>
    </location>
</feature>
<comment type="subcellular location">
    <subcellularLocation>
        <location evidence="1">Nucleus</location>
    </subcellularLocation>
</comment>
<dbReference type="PANTHER" id="PTHR46172:SF1">
    <property type="entry name" value="DNA POLYMERASE EPSILON SUBUNIT 3"/>
    <property type="match status" value="1"/>
</dbReference>
<feature type="compositionally biased region" description="Acidic residues" evidence="6">
    <location>
        <begin position="190"/>
        <end position="256"/>
    </location>
</feature>
<keyword evidence="3" id="KW-0539">Nucleus</keyword>
<dbReference type="GO" id="GO:0008622">
    <property type="term" value="C:epsilon DNA polymerase complex"/>
    <property type="evidence" value="ECO:0007669"/>
    <property type="project" value="TreeGrafter"/>
</dbReference>
<dbReference type="Pfam" id="PF00808">
    <property type="entry name" value="CBFD_NFYB_HMF"/>
    <property type="match status" value="1"/>
</dbReference>
<protein>
    <recommendedName>
        <fullName evidence="4">DNA polymerase epsilon subunit D</fullName>
    </recommendedName>
    <alternativeName>
        <fullName evidence="5">DNA polymerase II subunit D</fullName>
    </alternativeName>
</protein>
<dbReference type="SUPFAM" id="SSF47113">
    <property type="entry name" value="Histone-fold"/>
    <property type="match status" value="1"/>
</dbReference>
<comment type="caution">
    <text evidence="8">The sequence shown here is derived from an EMBL/GenBank/DDBJ whole genome shotgun (WGS) entry which is preliminary data.</text>
</comment>
<dbReference type="eggNOG" id="KOG0870">
    <property type="taxonomic scope" value="Eukaryota"/>
</dbReference>
<dbReference type="Proteomes" id="UP000008784">
    <property type="component" value="Unassembled WGS sequence"/>
</dbReference>